<name>A0A1X0NGB2_9TRYP</name>
<gene>
    <name evidence="3" type="ORF">TM35_000581080</name>
</gene>
<proteinExistence type="predicted"/>
<feature type="compositionally biased region" description="Low complexity" evidence="1">
    <location>
        <begin position="94"/>
        <end position="107"/>
    </location>
</feature>
<evidence type="ECO:0000256" key="1">
    <source>
        <dbReference type="SAM" id="MobiDB-lite"/>
    </source>
</evidence>
<reference evidence="3 4" key="1">
    <citation type="submission" date="2017-03" db="EMBL/GenBank/DDBJ databases">
        <title>An alternative strategy for trypanosome survival in the mammalian bloodstream revealed through genome and transcriptome analysis of the ubiquitous bovine parasite Trypanosoma (Megatrypanum) theileri.</title>
        <authorList>
            <person name="Kelly S."/>
            <person name="Ivens A."/>
            <person name="Mott A."/>
            <person name="O'Neill E."/>
            <person name="Emms D."/>
            <person name="Macleod O."/>
            <person name="Voorheis P."/>
            <person name="Matthews J."/>
            <person name="Matthews K."/>
            <person name="Carrington M."/>
        </authorList>
    </citation>
    <scope>NUCLEOTIDE SEQUENCE [LARGE SCALE GENOMIC DNA]</scope>
    <source>
        <strain evidence="3">Edinburgh</strain>
    </source>
</reference>
<dbReference type="GeneID" id="39990657"/>
<protein>
    <recommendedName>
        <fullName evidence="5">Mucin-associated surface protein (MASP)</fullName>
    </recommendedName>
</protein>
<feature type="compositionally biased region" description="Polar residues" evidence="1">
    <location>
        <begin position="206"/>
        <end position="283"/>
    </location>
</feature>
<organism evidence="3 4">
    <name type="scientific">Trypanosoma theileri</name>
    <dbReference type="NCBI Taxonomy" id="67003"/>
    <lineage>
        <taxon>Eukaryota</taxon>
        <taxon>Discoba</taxon>
        <taxon>Euglenozoa</taxon>
        <taxon>Kinetoplastea</taxon>
        <taxon>Metakinetoplastina</taxon>
        <taxon>Trypanosomatida</taxon>
        <taxon>Trypanosomatidae</taxon>
        <taxon>Trypanosoma</taxon>
    </lineage>
</organism>
<dbReference type="AlphaFoldDB" id="A0A1X0NGB2"/>
<accession>A0A1X0NGB2</accession>
<evidence type="ECO:0000256" key="2">
    <source>
        <dbReference type="SAM" id="SignalP"/>
    </source>
</evidence>
<feature type="compositionally biased region" description="Basic and acidic residues" evidence="1">
    <location>
        <begin position="119"/>
        <end position="148"/>
    </location>
</feature>
<evidence type="ECO:0000313" key="4">
    <source>
        <dbReference type="Proteomes" id="UP000192257"/>
    </source>
</evidence>
<evidence type="ECO:0008006" key="5">
    <source>
        <dbReference type="Google" id="ProtNLM"/>
    </source>
</evidence>
<dbReference type="EMBL" id="NBCO01000058">
    <property type="protein sequence ID" value="ORC83745.1"/>
    <property type="molecule type" value="Genomic_DNA"/>
</dbReference>
<evidence type="ECO:0000313" key="3">
    <source>
        <dbReference type="EMBL" id="ORC83745.1"/>
    </source>
</evidence>
<comment type="caution">
    <text evidence="3">The sequence shown here is derived from an EMBL/GenBank/DDBJ whole genome shotgun (WGS) entry which is preliminary data.</text>
</comment>
<feature type="region of interest" description="Disordered" evidence="1">
    <location>
        <begin position="72"/>
        <end position="320"/>
    </location>
</feature>
<dbReference type="VEuPathDB" id="TriTrypDB:TM35_000581080"/>
<feature type="compositionally biased region" description="Low complexity" evidence="1">
    <location>
        <begin position="289"/>
        <end position="301"/>
    </location>
</feature>
<feature type="compositionally biased region" description="Basic and acidic residues" evidence="1">
    <location>
        <begin position="79"/>
        <end position="93"/>
    </location>
</feature>
<keyword evidence="4" id="KW-1185">Reference proteome</keyword>
<feature type="compositionally biased region" description="Polar residues" evidence="1">
    <location>
        <begin position="153"/>
        <end position="165"/>
    </location>
</feature>
<feature type="signal peptide" evidence="2">
    <location>
        <begin position="1"/>
        <end position="28"/>
    </location>
</feature>
<feature type="chain" id="PRO_5013343882" description="Mucin-associated surface protein (MASP)" evidence="2">
    <location>
        <begin position="29"/>
        <end position="342"/>
    </location>
</feature>
<sequence>MKKVVMVRCYMFCLLTLALCCACGLVWSDSPKVYDALIKTSTVGVPSLVRRAVPAFIMCDGEDKDDDECHCEKEEEVMQEPKNEKDGSLRDSTSELGSSSGHSSHAAEGPDGGLGSKQQESKTPEQLKERTQVDQPEKQIHEKQETPGKVDISTPSHTSGINGQGNPRHLEASPPAQSGKGSVGRDGNTEETPTVSEEPSPENKHAAQQRTPSGGQPHDGTNTHVTQNEETPITRVSGTTDGEQISANAPQNSPETSSTNSATPNANESADTQSESTSTQEGNVESADTDTTSTITTTTTTLPPELTNNKKGDADSSSSISSSVWVRVPLLIVVTLSCILVC</sequence>
<dbReference type="RefSeq" id="XP_028877811.1">
    <property type="nucleotide sequence ID" value="XM_029030877.1"/>
</dbReference>
<dbReference type="Proteomes" id="UP000192257">
    <property type="component" value="Unassembled WGS sequence"/>
</dbReference>
<keyword evidence="2" id="KW-0732">Signal</keyword>